<dbReference type="Proteomes" id="UP001283361">
    <property type="component" value="Unassembled WGS sequence"/>
</dbReference>
<reference evidence="2" key="1">
    <citation type="journal article" date="2023" name="G3 (Bethesda)">
        <title>A reference genome for the long-term kleptoplast-retaining sea slug Elysia crispata morphotype clarki.</title>
        <authorList>
            <person name="Eastman K.E."/>
            <person name="Pendleton A.L."/>
            <person name="Shaikh M.A."/>
            <person name="Suttiyut T."/>
            <person name="Ogas R."/>
            <person name="Tomko P."/>
            <person name="Gavelis G."/>
            <person name="Widhalm J.R."/>
            <person name="Wisecaver J.H."/>
        </authorList>
    </citation>
    <scope>NUCLEOTIDE SEQUENCE</scope>
    <source>
        <strain evidence="2">ECLA1</strain>
    </source>
</reference>
<dbReference type="EMBL" id="JAWDGP010003655">
    <property type="protein sequence ID" value="KAK3772170.1"/>
    <property type="molecule type" value="Genomic_DNA"/>
</dbReference>
<evidence type="ECO:0000256" key="1">
    <source>
        <dbReference type="SAM" id="MobiDB-lite"/>
    </source>
</evidence>
<protein>
    <submittedName>
        <fullName evidence="2">Uncharacterized protein</fullName>
    </submittedName>
</protein>
<sequence length="97" mass="10660">MSRLIRILRERHPDPIRGDKLCFIGLADSSPQAALWRDEKSESSYRYLLECPSCHGQPLLARRGTDTKSLPILGGSGGTSTLTAETVQTETEARAMS</sequence>
<proteinExistence type="predicted"/>
<feature type="region of interest" description="Disordered" evidence="1">
    <location>
        <begin position="65"/>
        <end position="97"/>
    </location>
</feature>
<evidence type="ECO:0000313" key="2">
    <source>
        <dbReference type="EMBL" id="KAK3772170.1"/>
    </source>
</evidence>
<name>A0AAE1DJK4_9GAST</name>
<accession>A0AAE1DJK4</accession>
<keyword evidence="3" id="KW-1185">Reference proteome</keyword>
<evidence type="ECO:0000313" key="3">
    <source>
        <dbReference type="Proteomes" id="UP001283361"/>
    </source>
</evidence>
<gene>
    <name evidence="2" type="ORF">RRG08_035211</name>
</gene>
<dbReference type="AlphaFoldDB" id="A0AAE1DJK4"/>
<comment type="caution">
    <text evidence="2">The sequence shown here is derived from an EMBL/GenBank/DDBJ whole genome shotgun (WGS) entry which is preliminary data.</text>
</comment>
<feature type="compositionally biased region" description="Low complexity" evidence="1">
    <location>
        <begin position="69"/>
        <end position="83"/>
    </location>
</feature>
<organism evidence="2 3">
    <name type="scientific">Elysia crispata</name>
    <name type="common">lettuce slug</name>
    <dbReference type="NCBI Taxonomy" id="231223"/>
    <lineage>
        <taxon>Eukaryota</taxon>
        <taxon>Metazoa</taxon>
        <taxon>Spiralia</taxon>
        <taxon>Lophotrochozoa</taxon>
        <taxon>Mollusca</taxon>
        <taxon>Gastropoda</taxon>
        <taxon>Heterobranchia</taxon>
        <taxon>Euthyneura</taxon>
        <taxon>Panpulmonata</taxon>
        <taxon>Sacoglossa</taxon>
        <taxon>Placobranchoidea</taxon>
        <taxon>Plakobranchidae</taxon>
        <taxon>Elysia</taxon>
    </lineage>
</organism>